<comment type="caution">
    <text evidence="1">The sequence shown here is derived from an EMBL/GenBank/DDBJ whole genome shotgun (WGS) entry which is preliminary data.</text>
</comment>
<evidence type="ECO:0000313" key="2">
    <source>
        <dbReference type="Proteomes" id="UP000324222"/>
    </source>
</evidence>
<accession>A0A5B7DGS6</accession>
<name>A0A5B7DGS6_PORTR</name>
<dbReference type="EMBL" id="VSRR010000858">
    <property type="protein sequence ID" value="MPC20316.1"/>
    <property type="molecule type" value="Genomic_DNA"/>
</dbReference>
<protein>
    <submittedName>
        <fullName evidence="1">Uncharacterized protein</fullName>
    </submittedName>
</protein>
<sequence>MQGGDLASHSTSLKESLRIVIGVNVDLGNGIVSGRLSDALMDAGFQPCQQQFQACDDLGGRVHDCRITRDGPANRVGGISHINDDHLCRVTHLLSDTDELVRLHSEGVEPNVGCLDSNIGELKEARQGRSPTGSSIRV</sequence>
<dbReference type="AlphaFoldDB" id="A0A5B7DGS6"/>
<gene>
    <name evidence="1" type="ORF">E2C01_013254</name>
</gene>
<keyword evidence="2" id="KW-1185">Reference proteome</keyword>
<proteinExistence type="predicted"/>
<evidence type="ECO:0000313" key="1">
    <source>
        <dbReference type="EMBL" id="MPC20316.1"/>
    </source>
</evidence>
<reference evidence="1 2" key="1">
    <citation type="submission" date="2019-05" db="EMBL/GenBank/DDBJ databases">
        <title>Another draft genome of Portunus trituberculatus and its Hox gene families provides insights of decapod evolution.</title>
        <authorList>
            <person name="Jeong J.-H."/>
            <person name="Song I."/>
            <person name="Kim S."/>
            <person name="Choi T."/>
            <person name="Kim D."/>
            <person name="Ryu S."/>
            <person name="Kim W."/>
        </authorList>
    </citation>
    <scope>NUCLEOTIDE SEQUENCE [LARGE SCALE GENOMIC DNA]</scope>
    <source>
        <tissue evidence="1">Muscle</tissue>
    </source>
</reference>
<dbReference type="Proteomes" id="UP000324222">
    <property type="component" value="Unassembled WGS sequence"/>
</dbReference>
<organism evidence="1 2">
    <name type="scientific">Portunus trituberculatus</name>
    <name type="common">Swimming crab</name>
    <name type="synonym">Neptunus trituberculatus</name>
    <dbReference type="NCBI Taxonomy" id="210409"/>
    <lineage>
        <taxon>Eukaryota</taxon>
        <taxon>Metazoa</taxon>
        <taxon>Ecdysozoa</taxon>
        <taxon>Arthropoda</taxon>
        <taxon>Crustacea</taxon>
        <taxon>Multicrustacea</taxon>
        <taxon>Malacostraca</taxon>
        <taxon>Eumalacostraca</taxon>
        <taxon>Eucarida</taxon>
        <taxon>Decapoda</taxon>
        <taxon>Pleocyemata</taxon>
        <taxon>Brachyura</taxon>
        <taxon>Eubrachyura</taxon>
        <taxon>Portunoidea</taxon>
        <taxon>Portunidae</taxon>
        <taxon>Portuninae</taxon>
        <taxon>Portunus</taxon>
    </lineage>
</organism>